<keyword evidence="3" id="KW-0378">Hydrolase</keyword>
<dbReference type="Proteomes" id="UP000554837">
    <property type="component" value="Unassembled WGS sequence"/>
</dbReference>
<evidence type="ECO:0000256" key="1">
    <source>
        <dbReference type="ARBA" id="ARBA00005250"/>
    </source>
</evidence>
<sequence>MLKPSWHAGVLAAFFLGWGWTLAPGLARAEAPIWDGNKVQMQSLRLAPGAFAHVPADAAALNAQGGAAATSGGLIVGTRGALLIETMLNRRLHDQVRQLAAKAAPGKPLLYAVNTSSHGDHSFGNMFLPRETRLIQHEHTAKFIAEHLEQDKAFMLQHFGKGRGIEPIRARAPDILLPAGGKLVIDLGERQVEIHDFGFAQTGGDLWVWDPQSKTMWAGNPVIAARPALPWLLDGKLVQTLATLQKVYDFLPAEATVVPGHGVPMGREALRWHLDYLSAVKQGVQGALARGLTLEQTVAEVKLTEFRGYALFDWVHPGLNVPAAYKDLSAK</sequence>
<dbReference type="AlphaFoldDB" id="A0A840S9N2"/>
<dbReference type="RefSeq" id="WP_138855458.1">
    <property type="nucleotide sequence ID" value="NZ_CP040709.1"/>
</dbReference>
<gene>
    <name evidence="3" type="ORF">HNQ51_003689</name>
</gene>
<dbReference type="Gene3D" id="3.60.15.10">
    <property type="entry name" value="Ribonuclease Z/Hydroxyacylglutathione hydrolase-like"/>
    <property type="match status" value="1"/>
</dbReference>
<name>A0A840S9N2_9BURK</name>
<accession>A0A840S9N2</accession>
<dbReference type="PANTHER" id="PTHR42951:SF4">
    <property type="entry name" value="ACYL-COENZYME A THIOESTERASE MBLAC2"/>
    <property type="match status" value="1"/>
</dbReference>
<dbReference type="Pfam" id="PF00753">
    <property type="entry name" value="Lactamase_B"/>
    <property type="match status" value="1"/>
</dbReference>
<organism evidence="3 4">
    <name type="scientific">Inhella inkyongensis</name>
    <dbReference type="NCBI Taxonomy" id="392593"/>
    <lineage>
        <taxon>Bacteria</taxon>
        <taxon>Pseudomonadati</taxon>
        <taxon>Pseudomonadota</taxon>
        <taxon>Betaproteobacteria</taxon>
        <taxon>Burkholderiales</taxon>
        <taxon>Sphaerotilaceae</taxon>
        <taxon>Inhella</taxon>
    </lineage>
</organism>
<dbReference type="GO" id="GO:0017001">
    <property type="term" value="P:antibiotic catabolic process"/>
    <property type="evidence" value="ECO:0007669"/>
    <property type="project" value="UniProtKB-ARBA"/>
</dbReference>
<dbReference type="EMBL" id="JACHHO010000010">
    <property type="protein sequence ID" value="MBB5206343.1"/>
    <property type="molecule type" value="Genomic_DNA"/>
</dbReference>
<dbReference type="PANTHER" id="PTHR42951">
    <property type="entry name" value="METALLO-BETA-LACTAMASE DOMAIN-CONTAINING"/>
    <property type="match status" value="1"/>
</dbReference>
<reference evidence="3 4" key="1">
    <citation type="submission" date="2020-08" db="EMBL/GenBank/DDBJ databases">
        <title>Genomic Encyclopedia of Type Strains, Phase IV (KMG-IV): sequencing the most valuable type-strain genomes for metagenomic binning, comparative biology and taxonomic classification.</title>
        <authorList>
            <person name="Goeker M."/>
        </authorList>
    </citation>
    <scope>NUCLEOTIDE SEQUENCE [LARGE SCALE GENOMIC DNA]</scope>
    <source>
        <strain evidence="3 4">DSM 23958</strain>
    </source>
</reference>
<proteinExistence type="inferred from homology"/>
<evidence type="ECO:0000313" key="4">
    <source>
        <dbReference type="Proteomes" id="UP000554837"/>
    </source>
</evidence>
<dbReference type="InterPro" id="IPR050855">
    <property type="entry name" value="NDM-1-like"/>
</dbReference>
<comment type="similarity">
    <text evidence="1">Belongs to the metallo-beta-lactamase superfamily. Class-B beta-lactamase family.</text>
</comment>
<dbReference type="InterPro" id="IPR001279">
    <property type="entry name" value="Metallo-B-lactamas"/>
</dbReference>
<dbReference type="SUPFAM" id="SSF56281">
    <property type="entry name" value="Metallo-hydrolase/oxidoreductase"/>
    <property type="match status" value="1"/>
</dbReference>
<dbReference type="SMART" id="SM00849">
    <property type="entry name" value="Lactamase_B"/>
    <property type="match status" value="1"/>
</dbReference>
<keyword evidence="4" id="KW-1185">Reference proteome</keyword>
<dbReference type="InterPro" id="IPR036866">
    <property type="entry name" value="RibonucZ/Hydroxyglut_hydro"/>
</dbReference>
<dbReference type="GO" id="GO:0016787">
    <property type="term" value="F:hydrolase activity"/>
    <property type="evidence" value="ECO:0007669"/>
    <property type="project" value="UniProtKB-KW"/>
</dbReference>
<evidence type="ECO:0000259" key="2">
    <source>
        <dbReference type="SMART" id="SM00849"/>
    </source>
</evidence>
<dbReference type="CDD" id="cd16282">
    <property type="entry name" value="metallo-hydrolase-like_MBL-fold"/>
    <property type="match status" value="1"/>
</dbReference>
<protein>
    <submittedName>
        <fullName evidence="3">Glyoxylase-like metal-dependent hydrolase (Beta-lactamase superfamily II)</fullName>
    </submittedName>
</protein>
<feature type="domain" description="Metallo-beta-lactamase" evidence="2">
    <location>
        <begin position="69"/>
        <end position="261"/>
    </location>
</feature>
<evidence type="ECO:0000313" key="3">
    <source>
        <dbReference type="EMBL" id="MBB5206343.1"/>
    </source>
</evidence>
<comment type="caution">
    <text evidence="3">The sequence shown here is derived from an EMBL/GenBank/DDBJ whole genome shotgun (WGS) entry which is preliminary data.</text>
</comment>
<dbReference type="OrthoDB" id="1273797at2"/>